<sequence>MPKTILFATFSLWMKGKRTPINGMIEPLFSYFSSKKVNVDLIDGLHPGSSDVITIFEEGKRTSISWMSKVLSPILWLQNKNAFQPSFKFRDFFAVFEWFIRSGKTYDLFIGLESVYTLSGIIFRSLGRVKGVVYYVSDYSPNRYKNTLLNFLYLWLDRFCATHADFIWDVSKAFQPARIIAGINKNRMKPLIHVPNALFPNQICPLPATSRIPYSLVYAGTLNIWNGPDTAVEAMGFVRKKFPKASLHVYGTNGKDQARVEEVIKRLNLKGAISFHGFIGDVVKLSRFINHYMLGLAPYRILSGSHRAYGDATKLRLYMGAGLPILTTQVPPLGKEIYDFGGGIICKDDSKELAKQIIRIFSDTALYKKLVTKAREFARKNTWKNTYDIAFSKMFNDK</sequence>
<name>A0A1F6AIJ6_9BACT</name>
<proteinExistence type="predicted"/>
<dbReference type="Pfam" id="PF13692">
    <property type="entry name" value="Glyco_trans_1_4"/>
    <property type="match status" value="1"/>
</dbReference>
<dbReference type="EMBL" id="MFJV01000001">
    <property type="protein sequence ID" value="OGG24521.1"/>
    <property type="molecule type" value="Genomic_DNA"/>
</dbReference>
<protein>
    <recommendedName>
        <fullName evidence="3">Glycosyl transferase family 1 domain-containing protein</fullName>
    </recommendedName>
</protein>
<organism evidence="1 2">
    <name type="scientific">Candidatus Gottesmanbacteria bacterium RIFCSPLOWO2_01_FULL_43_11b</name>
    <dbReference type="NCBI Taxonomy" id="1798392"/>
    <lineage>
        <taxon>Bacteria</taxon>
        <taxon>Candidatus Gottesmaniibacteriota</taxon>
    </lineage>
</organism>
<dbReference type="Proteomes" id="UP000178759">
    <property type="component" value="Unassembled WGS sequence"/>
</dbReference>
<dbReference type="PANTHER" id="PTHR12526">
    <property type="entry name" value="GLYCOSYLTRANSFERASE"/>
    <property type="match status" value="1"/>
</dbReference>
<evidence type="ECO:0000313" key="2">
    <source>
        <dbReference type="Proteomes" id="UP000178759"/>
    </source>
</evidence>
<dbReference type="SUPFAM" id="SSF53756">
    <property type="entry name" value="UDP-Glycosyltransferase/glycogen phosphorylase"/>
    <property type="match status" value="1"/>
</dbReference>
<evidence type="ECO:0000313" key="1">
    <source>
        <dbReference type="EMBL" id="OGG24521.1"/>
    </source>
</evidence>
<gene>
    <name evidence="1" type="ORF">A3A79_05040</name>
</gene>
<reference evidence="1 2" key="1">
    <citation type="journal article" date="2016" name="Nat. Commun.">
        <title>Thousands of microbial genomes shed light on interconnected biogeochemical processes in an aquifer system.</title>
        <authorList>
            <person name="Anantharaman K."/>
            <person name="Brown C.T."/>
            <person name="Hug L.A."/>
            <person name="Sharon I."/>
            <person name="Castelle C.J."/>
            <person name="Probst A.J."/>
            <person name="Thomas B.C."/>
            <person name="Singh A."/>
            <person name="Wilkins M.J."/>
            <person name="Karaoz U."/>
            <person name="Brodie E.L."/>
            <person name="Williams K.H."/>
            <person name="Hubbard S.S."/>
            <person name="Banfield J.F."/>
        </authorList>
    </citation>
    <scope>NUCLEOTIDE SEQUENCE [LARGE SCALE GENOMIC DNA]</scope>
</reference>
<dbReference type="AlphaFoldDB" id="A0A1F6AIJ6"/>
<dbReference type="CDD" id="cd03801">
    <property type="entry name" value="GT4_PimA-like"/>
    <property type="match status" value="1"/>
</dbReference>
<evidence type="ECO:0008006" key="3">
    <source>
        <dbReference type="Google" id="ProtNLM"/>
    </source>
</evidence>
<comment type="caution">
    <text evidence="1">The sequence shown here is derived from an EMBL/GenBank/DDBJ whole genome shotgun (WGS) entry which is preliminary data.</text>
</comment>
<dbReference type="STRING" id="1798392.A3A79_05040"/>
<accession>A0A1F6AIJ6</accession>
<dbReference type="Gene3D" id="3.40.50.2000">
    <property type="entry name" value="Glycogen Phosphorylase B"/>
    <property type="match status" value="1"/>
</dbReference>